<dbReference type="EMBL" id="LBHU01000001">
    <property type="protein sequence ID" value="KLI65282.1"/>
    <property type="molecule type" value="Genomic_DNA"/>
</dbReference>
<accession>A0A0H0XTI7</accession>
<feature type="transmembrane region" description="Helical" evidence="9">
    <location>
        <begin position="20"/>
        <end position="41"/>
    </location>
</feature>
<feature type="transmembrane region" description="Helical" evidence="9">
    <location>
        <begin position="87"/>
        <end position="106"/>
    </location>
</feature>
<dbReference type="PANTHER" id="PTHR30574">
    <property type="entry name" value="INNER MEMBRANE PROTEIN YEDE"/>
    <property type="match status" value="1"/>
</dbReference>
<keyword evidence="6 9" id="KW-1133">Transmembrane helix</keyword>
<evidence type="ECO:0000256" key="1">
    <source>
        <dbReference type="ARBA" id="ARBA00004429"/>
    </source>
</evidence>
<keyword evidence="4" id="KW-0997">Cell inner membrane</keyword>
<protein>
    <submittedName>
        <fullName evidence="10">Membrane protein</fullName>
    </submittedName>
</protein>
<keyword evidence="11" id="KW-1185">Reference proteome</keyword>
<keyword evidence="3" id="KW-1003">Cell membrane</keyword>
<dbReference type="Proteomes" id="UP000053455">
    <property type="component" value="Unassembled WGS sequence"/>
</dbReference>
<dbReference type="OrthoDB" id="9814020at2"/>
<evidence type="ECO:0000313" key="10">
    <source>
        <dbReference type="EMBL" id="KLI65282.1"/>
    </source>
</evidence>
<reference evidence="10 11" key="1">
    <citation type="submission" date="2015-04" db="EMBL/GenBank/DDBJ databases">
        <title>The draft genome sequence of Erythrobacter marinus HWDM-33.</title>
        <authorList>
            <person name="Zhuang L."/>
            <person name="Liu Y."/>
            <person name="Shao Z."/>
        </authorList>
    </citation>
    <scope>NUCLEOTIDE SEQUENCE [LARGE SCALE GENOMIC DNA]</scope>
    <source>
        <strain evidence="10 11">HWDM-33</strain>
    </source>
</reference>
<feature type="transmembrane region" description="Helical" evidence="9">
    <location>
        <begin position="127"/>
        <end position="147"/>
    </location>
</feature>
<evidence type="ECO:0000256" key="9">
    <source>
        <dbReference type="SAM" id="Phobius"/>
    </source>
</evidence>
<dbReference type="STRING" id="874156.GCA_001021555_00126"/>
<evidence type="ECO:0000256" key="8">
    <source>
        <dbReference type="ARBA" id="ARBA00035655"/>
    </source>
</evidence>
<sequence>MLATFTLPGFPDAAPVDGLIGGGLIGLAAAIMLLGLGRIAGVSGIAAKAAGLGGSGMSRTGAFAFVIGLPLGAFLVMLAGGGGDPSFAGTVPLVIAGVIVGVGTRLGSGCTSGHGVCGMSRLSARSIVATGVFMATGIATVALMNAAGWEVLS</sequence>
<keyword evidence="2" id="KW-0813">Transport</keyword>
<evidence type="ECO:0000256" key="5">
    <source>
        <dbReference type="ARBA" id="ARBA00022692"/>
    </source>
</evidence>
<dbReference type="PANTHER" id="PTHR30574:SF1">
    <property type="entry name" value="SULPHUR TRANSPORT DOMAIN-CONTAINING PROTEIN"/>
    <property type="match status" value="1"/>
</dbReference>
<evidence type="ECO:0000256" key="6">
    <source>
        <dbReference type="ARBA" id="ARBA00022989"/>
    </source>
</evidence>
<evidence type="ECO:0000256" key="7">
    <source>
        <dbReference type="ARBA" id="ARBA00023136"/>
    </source>
</evidence>
<proteinExistence type="inferred from homology"/>
<name>A0A0H0XTI7_9SPHN</name>
<dbReference type="PATRIC" id="fig|874156.12.peg.1188"/>
<comment type="similarity">
    <text evidence="8">Belongs to the TsuA/YedE (TC 9.B.102) family.</text>
</comment>
<evidence type="ECO:0000313" key="11">
    <source>
        <dbReference type="Proteomes" id="UP000053455"/>
    </source>
</evidence>
<keyword evidence="5 9" id="KW-0812">Transmembrane</keyword>
<dbReference type="GO" id="GO:0005886">
    <property type="term" value="C:plasma membrane"/>
    <property type="evidence" value="ECO:0007669"/>
    <property type="project" value="UniProtKB-SubCell"/>
</dbReference>
<feature type="transmembrane region" description="Helical" evidence="9">
    <location>
        <begin position="62"/>
        <end position="81"/>
    </location>
</feature>
<evidence type="ECO:0000256" key="4">
    <source>
        <dbReference type="ARBA" id="ARBA00022519"/>
    </source>
</evidence>
<comment type="subcellular location">
    <subcellularLocation>
        <location evidence="1">Cell inner membrane</location>
        <topology evidence="1">Multi-pass membrane protein</topology>
    </subcellularLocation>
</comment>
<gene>
    <name evidence="10" type="ORF">AAV99_05735</name>
</gene>
<evidence type="ECO:0000256" key="3">
    <source>
        <dbReference type="ARBA" id="ARBA00022475"/>
    </source>
</evidence>
<dbReference type="InterPro" id="IPR007272">
    <property type="entry name" value="Sulf_transp_TsuA/YedE"/>
</dbReference>
<evidence type="ECO:0000256" key="2">
    <source>
        <dbReference type="ARBA" id="ARBA00022448"/>
    </source>
</evidence>
<keyword evidence="7 9" id="KW-0472">Membrane</keyword>
<dbReference type="AlphaFoldDB" id="A0A0H0XTI7"/>
<comment type="caution">
    <text evidence="10">The sequence shown here is derived from an EMBL/GenBank/DDBJ whole genome shotgun (WGS) entry which is preliminary data.</text>
</comment>
<organism evidence="10 11">
    <name type="scientific">Aurantiacibacter marinus</name>
    <dbReference type="NCBI Taxonomy" id="874156"/>
    <lineage>
        <taxon>Bacteria</taxon>
        <taxon>Pseudomonadati</taxon>
        <taxon>Pseudomonadota</taxon>
        <taxon>Alphaproteobacteria</taxon>
        <taxon>Sphingomonadales</taxon>
        <taxon>Erythrobacteraceae</taxon>
        <taxon>Aurantiacibacter</taxon>
    </lineage>
</organism>